<comment type="caution">
    <text evidence="1">The sequence shown here is derived from an EMBL/GenBank/DDBJ whole genome shotgun (WGS) entry which is preliminary data.</text>
</comment>
<evidence type="ECO:0000313" key="1">
    <source>
        <dbReference type="EMBL" id="RAK54616.1"/>
    </source>
</evidence>
<reference evidence="2" key="1">
    <citation type="submission" date="2018-05" db="EMBL/GenBank/DDBJ databases">
        <authorList>
            <person name="Li X."/>
        </authorList>
    </citation>
    <scope>NUCLEOTIDE SEQUENCE [LARGE SCALE GENOMIC DNA]</scope>
    <source>
        <strain evidence="2">LX32</strain>
    </source>
</reference>
<dbReference type="InterPro" id="IPR016084">
    <property type="entry name" value="Haem_Oase-like_multi-hlx"/>
</dbReference>
<name>A0A328AKQ4_9CAUL</name>
<keyword evidence="2" id="KW-1185">Reference proteome</keyword>
<dbReference type="CDD" id="cd19166">
    <property type="entry name" value="HemeO-bac"/>
    <property type="match status" value="1"/>
</dbReference>
<dbReference type="RefSeq" id="WP_111528367.1">
    <property type="nucleotide sequence ID" value="NZ_JBHRSG010000004.1"/>
</dbReference>
<organism evidence="1 2">
    <name type="scientific">Phenylobacterium soli</name>
    <dbReference type="NCBI Taxonomy" id="2170551"/>
    <lineage>
        <taxon>Bacteria</taxon>
        <taxon>Pseudomonadati</taxon>
        <taxon>Pseudomonadota</taxon>
        <taxon>Alphaproteobacteria</taxon>
        <taxon>Caulobacterales</taxon>
        <taxon>Caulobacteraceae</taxon>
        <taxon>Phenylobacterium</taxon>
    </lineage>
</organism>
<dbReference type="EMBL" id="QFYQ01000001">
    <property type="protein sequence ID" value="RAK54616.1"/>
    <property type="molecule type" value="Genomic_DNA"/>
</dbReference>
<dbReference type="Proteomes" id="UP000249254">
    <property type="component" value="Unassembled WGS sequence"/>
</dbReference>
<dbReference type="SUPFAM" id="SSF48613">
    <property type="entry name" value="Heme oxygenase-like"/>
    <property type="match status" value="1"/>
</dbReference>
<gene>
    <name evidence="1" type="ORF">DJ017_08820</name>
</gene>
<protein>
    <submittedName>
        <fullName evidence="1">Biliverdin-producing heme oxygenase</fullName>
    </submittedName>
</protein>
<dbReference type="Gene3D" id="1.20.910.10">
    <property type="entry name" value="Heme oxygenase-like"/>
    <property type="match status" value="1"/>
</dbReference>
<dbReference type="OrthoDB" id="9149607at2"/>
<proteinExistence type="predicted"/>
<evidence type="ECO:0000313" key="2">
    <source>
        <dbReference type="Proteomes" id="UP000249254"/>
    </source>
</evidence>
<dbReference type="AlphaFoldDB" id="A0A328AKQ4"/>
<sequence>MISDAHRLLREATQAAHAQLEERIDIHRRIADLSGRRRLARGYWRLHAEVEAAAAPWLEALAGLDFAARRRSALIARELAALGGEPPAEAEMASPTASSRAEALGLLYVLEGSTLGGRMIRRQVAAGGGDFTGLGFLDPYGDAAGDRWRAFLSVLAVEAGEGPAIAAAVCGALTGFRHAEARLCEEPSHV</sequence>
<accession>A0A328AKQ4</accession>